<comment type="cofactor">
    <cofactor evidence="1 5">
        <name>FAD</name>
        <dbReference type="ChEBI" id="CHEBI:57692"/>
    </cofactor>
</comment>
<keyword evidence="3 5" id="KW-0285">Flavoprotein</keyword>
<dbReference type="Pfam" id="PF02770">
    <property type="entry name" value="Acyl-CoA_dh_M"/>
    <property type="match status" value="1"/>
</dbReference>
<dbReference type="InterPro" id="IPR009100">
    <property type="entry name" value="AcylCoA_DH/oxidase_NM_dom_sf"/>
</dbReference>
<dbReference type="SUPFAM" id="SSF56645">
    <property type="entry name" value="Acyl-CoA dehydrogenase NM domain-like"/>
    <property type="match status" value="1"/>
</dbReference>
<dbReference type="Gene3D" id="1.20.140.10">
    <property type="entry name" value="Butyryl-CoA Dehydrogenase, subunit A, domain 3"/>
    <property type="match status" value="1"/>
</dbReference>
<comment type="similarity">
    <text evidence="2 5">Belongs to the acyl-CoA dehydrogenase family.</text>
</comment>
<proteinExistence type="inferred from homology"/>
<feature type="region of interest" description="Disordered" evidence="6">
    <location>
        <begin position="1"/>
        <end position="53"/>
    </location>
</feature>
<evidence type="ECO:0000256" key="3">
    <source>
        <dbReference type="ARBA" id="ARBA00022630"/>
    </source>
</evidence>
<keyword evidence="4 5" id="KW-0274">FAD</keyword>
<comment type="caution">
    <text evidence="9">The sequence shown here is derived from an EMBL/GenBank/DDBJ whole genome shotgun (WGS) entry which is preliminary data.</text>
</comment>
<dbReference type="InterPro" id="IPR009075">
    <property type="entry name" value="AcylCo_DH/oxidase_C"/>
</dbReference>
<dbReference type="GO" id="GO:0005886">
    <property type="term" value="C:plasma membrane"/>
    <property type="evidence" value="ECO:0007669"/>
    <property type="project" value="TreeGrafter"/>
</dbReference>
<dbReference type="InterPro" id="IPR006091">
    <property type="entry name" value="Acyl-CoA_Oxase/DH_mid-dom"/>
</dbReference>
<feature type="domain" description="Acyl-CoA dehydrogenase/oxidase C-terminal" evidence="7">
    <location>
        <begin position="262"/>
        <end position="410"/>
    </location>
</feature>
<dbReference type="InterPro" id="IPR037069">
    <property type="entry name" value="AcylCoA_DH/ox_N_sf"/>
</dbReference>
<dbReference type="InterPro" id="IPR036250">
    <property type="entry name" value="AcylCo_DH-like_C"/>
</dbReference>
<dbReference type="SUPFAM" id="SSF47203">
    <property type="entry name" value="Acyl-CoA dehydrogenase C-terminal domain-like"/>
    <property type="match status" value="1"/>
</dbReference>
<evidence type="ECO:0000256" key="1">
    <source>
        <dbReference type="ARBA" id="ARBA00001974"/>
    </source>
</evidence>
<evidence type="ECO:0000259" key="7">
    <source>
        <dbReference type="Pfam" id="PF00441"/>
    </source>
</evidence>
<feature type="compositionally biased region" description="Basic and acidic residues" evidence="6">
    <location>
        <begin position="31"/>
        <end position="51"/>
    </location>
</feature>
<dbReference type="AlphaFoldDB" id="A0A917ZRY0"/>
<dbReference type="Pfam" id="PF00441">
    <property type="entry name" value="Acyl-CoA_dh_1"/>
    <property type="match status" value="1"/>
</dbReference>
<dbReference type="InterPro" id="IPR046373">
    <property type="entry name" value="Acyl-CoA_Oxase/DH_mid-dom_sf"/>
</dbReference>
<reference evidence="9" key="2">
    <citation type="submission" date="2020-09" db="EMBL/GenBank/DDBJ databases">
        <authorList>
            <person name="Sun Q."/>
            <person name="Zhou Y."/>
        </authorList>
    </citation>
    <scope>NUCLEOTIDE SEQUENCE</scope>
    <source>
        <strain evidence="9">CGMCC 4.7201</strain>
    </source>
</reference>
<dbReference type="GO" id="GO:0050660">
    <property type="term" value="F:flavin adenine dinucleotide binding"/>
    <property type="evidence" value="ECO:0007669"/>
    <property type="project" value="InterPro"/>
</dbReference>
<evidence type="ECO:0000259" key="8">
    <source>
        <dbReference type="Pfam" id="PF02770"/>
    </source>
</evidence>
<dbReference type="PANTHER" id="PTHR43884">
    <property type="entry name" value="ACYL-COA DEHYDROGENASE"/>
    <property type="match status" value="1"/>
</dbReference>
<feature type="domain" description="Acyl-CoA oxidase/dehydrogenase middle" evidence="8">
    <location>
        <begin position="153"/>
        <end position="250"/>
    </location>
</feature>
<evidence type="ECO:0000313" key="9">
    <source>
        <dbReference type="EMBL" id="GGO88908.1"/>
    </source>
</evidence>
<dbReference type="Proteomes" id="UP000641932">
    <property type="component" value="Unassembled WGS sequence"/>
</dbReference>
<dbReference type="Gene3D" id="1.10.540.10">
    <property type="entry name" value="Acyl-CoA dehydrogenase/oxidase, N-terminal domain"/>
    <property type="match status" value="1"/>
</dbReference>
<evidence type="ECO:0000313" key="10">
    <source>
        <dbReference type="Proteomes" id="UP000641932"/>
    </source>
</evidence>
<name>A0A917ZRY0_9ACTN</name>
<keyword evidence="5" id="KW-0560">Oxidoreductase</keyword>
<evidence type="ECO:0000256" key="2">
    <source>
        <dbReference type="ARBA" id="ARBA00009347"/>
    </source>
</evidence>
<dbReference type="CDD" id="cd00567">
    <property type="entry name" value="ACAD"/>
    <property type="match status" value="1"/>
</dbReference>
<dbReference type="RefSeq" id="WP_189132234.1">
    <property type="nucleotide sequence ID" value="NZ_BMMS01000012.1"/>
</dbReference>
<evidence type="ECO:0000256" key="4">
    <source>
        <dbReference type="ARBA" id="ARBA00022827"/>
    </source>
</evidence>
<sequence>MLNDTSLYPSSGHSSAADASEADPPVGAAEAEVRARVDELESRLGDPRDPENPFGHAAVLAADERAELIAEAEVMLTEFGLNAEFVPRALGGRLDRVDTLGRVLRGVFRRDASLGLGYGATSLLASVSVWAGGTDEQKRRTAELLLGGGRLAVAFHELAHGNDLVRNEFSALPQDGGYLLNGRKEVINNVERAEALVLFARTNTAPGSRSHSVLLVDKAAVPADRIGYLPRFATAGMRGCLIGGVEFTDCPLPGDAVVGTEGGGVELALRSFQLTRSCVPSMVLGNADTALRTVVGFAVDRQLYGRSVREIPHARATLTGAFLDLLVGDCMALAATRAVHVLPEEAAVIASSTKYLVPKLLGEATYEMSVVLGANFYVRQGEYGAFQKHVRDLPVATLGHSGAAACQATVIPQLPRLARRSWFSGPQAPEALFGVHDDLPPLDTDRLALVSGGDSLAASLLAAAEAAETSTDAGEYTDALRTLVRGFTGELRALREECAALAPQDRTVLADPRVYGLADRYALLLAASACLGVWRGQRDEAATPFLSEPAWLVAALRRIAGRLGHALPPIPDGCSEAVWDELLARTFDDRSFDLYDTPLGGQG</sequence>
<accession>A0A917ZRY0</accession>
<evidence type="ECO:0000256" key="5">
    <source>
        <dbReference type="RuleBase" id="RU362125"/>
    </source>
</evidence>
<gene>
    <name evidence="9" type="ORF">GCM10012280_30810</name>
</gene>
<reference evidence="9" key="1">
    <citation type="journal article" date="2014" name="Int. J. Syst. Evol. Microbiol.">
        <title>Complete genome sequence of Corynebacterium casei LMG S-19264T (=DSM 44701T), isolated from a smear-ripened cheese.</title>
        <authorList>
            <consortium name="US DOE Joint Genome Institute (JGI-PGF)"/>
            <person name="Walter F."/>
            <person name="Albersmeier A."/>
            <person name="Kalinowski J."/>
            <person name="Ruckert C."/>
        </authorList>
    </citation>
    <scope>NUCLEOTIDE SEQUENCE</scope>
    <source>
        <strain evidence="9">CGMCC 4.7201</strain>
    </source>
</reference>
<feature type="compositionally biased region" description="Low complexity" evidence="6">
    <location>
        <begin position="10"/>
        <end position="19"/>
    </location>
</feature>
<dbReference type="EMBL" id="BMMS01000012">
    <property type="protein sequence ID" value="GGO88908.1"/>
    <property type="molecule type" value="Genomic_DNA"/>
</dbReference>
<keyword evidence="10" id="KW-1185">Reference proteome</keyword>
<evidence type="ECO:0000256" key="6">
    <source>
        <dbReference type="SAM" id="MobiDB-lite"/>
    </source>
</evidence>
<dbReference type="PANTHER" id="PTHR43884:SF19">
    <property type="entry name" value="ACYL-COA DEHYDROGENASE FADE4-RELATED"/>
    <property type="match status" value="1"/>
</dbReference>
<dbReference type="GO" id="GO:0003995">
    <property type="term" value="F:acyl-CoA dehydrogenase activity"/>
    <property type="evidence" value="ECO:0007669"/>
    <property type="project" value="TreeGrafter"/>
</dbReference>
<organism evidence="9 10">
    <name type="scientific">Wenjunlia tyrosinilytica</name>
    <dbReference type="NCBI Taxonomy" id="1544741"/>
    <lineage>
        <taxon>Bacteria</taxon>
        <taxon>Bacillati</taxon>
        <taxon>Actinomycetota</taxon>
        <taxon>Actinomycetes</taxon>
        <taxon>Kitasatosporales</taxon>
        <taxon>Streptomycetaceae</taxon>
        <taxon>Wenjunlia</taxon>
    </lineage>
</organism>
<dbReference type="Gene3D" id="2.40.110.10">
    <property type="entry name" value="Butyryl-CoA Dehydrogenase, subunit A, domain 2"/>
    <property type="match status" value="1"/>
</dbReference>
<protein>
    <submittedName>
        <fullName evidence="9">Acyl-CoA dehydrogenase</fullName>
    </submittedName>
</protein>